<dbReference type="Proteomes" id="UP000028990">
    <property type="component" value="Unassembled WGS sequence"/>
</dbReference>
<protein>
    <submittedName>
        <fullName evidence="1">Uncharacterized protein</fullName>
    </submittedName>
</protein>
<evidence type="ECO:0000313" key="1">
    <source>
        <dbReference type="EMBL" id="KFO37874.1"/>
    </source>
</evidence>
<dbReference type="EMBL" id="KN120688">
    <property type="protein sequence ID" value="KFO37874.1"/>
    <property type="molecule type" value="Genomic_DNA"/>
</dbReference>
<dbReference type="AlphaFoldDB" id="A0A091E0I0"/>
<evidence type="ECO:0000313" key="2">
    <source>
        <dbReference type="Proteomes" id="UP000028990"/>
    </source>
</evidence>
<name>A0A091E0I0_FUKDA</name>
<keyword evidence="2" id="KW-1185">Reference proteome</keyword>
<gene>
    <name evidence="1" type="ORF">H920_00669</name>
</gene>
<accession>A0A091E0I0</accession>
<reference evidence="1 2" key="1">
    <citation type="submission" date="2013-11" db="EMBL/GenBank/DDBJ databases">
        <title>The Damaraland mole rat (Fukomys damarensis) genome and evolution of African mole rats.</title>
        <authorList>
            <person name="Gladyshev V.N."/>
            <person name="Fang X."/>
        </authorList>
    </citation>
    <scope>NUCLEOTIDE SEQUENCE [LARGE SCALE GENOMIC DNA]</scope>
    <source>
        <tissue evidence="1">Liver</tissue>
    </source>
</reference>
<organism evidence="1 2">
    <name type="scientific">Fukomys damarensis</name>
    <name type="common">Damaraland mole rat</name>
    <name type="synonym">Cryptomys damarensis</name>
    <dbReference type="NCBI Taxonomy" id="885580"/>
    <lineage>
        <taxon>Eukaryota</taxon>
        <taxon>Metazoa</taxon>
        <taxon>Chordata</taxon>
        <taxon>Craniata</taxon>
        <taxon>Vertebrata</taxon>
        <taxon>Euteleostomi</taxon>
        <taxon>Mammalia</taxon>
        <taxon>Eutheria</taxon>
        <taxon>Euarchontoglires</taxon>
        <taxon>Glires</taxon>
        <taxon>Rodentia</taxon>
        <taxon>Hystricomorpha</taxon>
        <taxon>Bathyergidae</taxon>
        <taxon>Fukomys</taxon>
    </lineage>
</organism>
<sequence>MLLCCCYCSCFLHRPPHIAPKAVRTGPAHRHCCCRRPCARDHQARGFLATRDHELTHQVLCRPPLPWAPHTWRSLLGRTLDLDLPVRSLLRMEVIGLEHPASLPRCPLPVISLGPCDMKTQRKIRRSCHADKDKSETLLSLEVPEPKRRNQNPTHGTSAFKVVEIRNGVAQYFMSRPGLLNTRKTPSPTGAFLVCCLACVSPGQGLIPASTAQLGAATLLPSYWGSQTFLPFPGAAPGRGGNTPSAHPQPVGSLAPLMSQGSAIHSIPPLWVSPSPCVTSHCFLSQVLRPTHCLSLPGGAYPEETWFI</sequence>
<proteinExistence type="predicted"/>